<dbReference type="Gene3D" id="2.130.10.10">
    <property type="entry name" value="YVTN repeat-like/Quinoprotein amine dehydrogenase"/>
    <property type="match status" value="1"/>
</dbReference>
<dbReference type="PANTHER" id="PTHR34512">
    <property type="entry name" value="CELL SURFACE PROTEIN"/>
    <property type="match status" value="1"/>
</dbReference>
<dbReference type="Pfam" id="PF13360">
    <property type="entry name" value="PQQ_2"/>
    <property type="match status" value="3"/>
</dbReference>
<dbReference type="SUPFAM" id="SSF50998">
    <property type="entry name" value="Quinoprotein alcohol dehydrogenase-like"/>
    <property type="match status" value="2"/>
</dbReference>
<dbReference type="EMBL" id="CP096040">
    <property type="protein sequence ID" value="USQ93873.1"/>
    <property type="molecule type" value="Genomic_DNA"/>
</dbReference>
<dbReference type="SMART" id="SM00564">
    <property type="entry name" value="PQQ"/>
    <property type="match status" value="7"/>
</dbReference>
<proteinExistence type="predicted"/>
<protein>
    <submittedName>
        <fullName evidence="3">PQQ-like beta-propeller repeat protein</fullName>
    </submittedName>
</protein>
<name>A0ABY4ZME6_9CAUL</name>
<feature type="chain" id="PRO_5046132582" evidence="1">
    <location>
        <begin position="26"/>
        <end position="476"/>
    </location>
</feature>
<dbReference type="InterPro" id="IPR018391">
    <property type="entry name" value="PQQ_b-propeller_rpt"/>
</dbReference>
<evidence type="ECO:0000256" key="1">
    <source>
        <dbReference type="SAM" id="SignalP"/>
    </source>
</evidence>
<feature type="signal peptide" evidence="1">
    <location>
        <begin position="1"/>
        <end position="25"/>
    </location>
</feature>
<evidence type="ECO:0000313" key="4">
    <source>
        <dbReference type="Proteomes" id="UP001057520"/>
    </source>
</evidence>
<dbReference type="InterPro" id="IPR015943">
    <property type="entry name" value="WD40/YVTN_repeat-like_dom_sf"/>
</dbReference>
<accession>A0ABY4ZME6</accession>
<sequence>MSRLMISKRSVALVALMSASMAVTGCSTVSKLNPFGGKDKNKSTASQGQRISIIAFDQKVEANESLKGADFFLPEPAAVTEWRLPGGNAEQSIEHVDAGKGFQIAWKKGFGKKGGKTFHVTAPPVSANGRIYVMDGEADVVAIDAKSGSQIWRKDLRPAAGPTKKGGFLGLMPKKNDRLGFGGGVAVGPDNKLYVASGFRFVAQLDAATGNLGWTQQTSTPIHGAPTVVDGRLFVVSTDNELLTYNTETGAPGWTYQALSEPARILAASTPAVSGDTVVAGFASGELVALRAANGNDLWSEALSRASRTNALSEIRDIPGRPVIYKGDVFAVSHSGVFAATDLRSGQARWSLPVTAITTPWVAGDVVFVVDKAGQVICVSRENGSVYWIQDLNNTEALTKKQKKKRAKHPILWSTPILANGRLITMSSAGEAVALNAKTGAKEKTLKIGAPVLINPIAVGDTLYVVTDDAELVAIR</sequence>
<evidence type="ECO:0000313" key="3">
    <source>
        <dbReference type="EMBL" id="USQ93873.1"/>
    </source>
</evidence>
<feature type="domain" description="Pyrrolo-quinoline quinone repeat" evidence="2">
    <location>
        <begin position="90"/>
        <end position="157"/>
    </location>
</feature>
<dbReference type="Proteomes" id="UP001057520">
    <property type="component" value="Chromosome"/>
</dbReference>
<reference evidence="3 4" key="1">
    <citation type="submission" date="2022-04" db="EMBL/GenBank/DDBJ databases">
        <title>Genome sequence of soybean root-associated Caulobacter segnis RL271.</title>
        <authorList>
            <person name="Longley R."/>
            <person name="Bonito G."/>
            <person name="Trigodet F."/>
            <person name="Crosson S."/>
            <person name="Fiebig A."/>
        </authorList>
    </citation>
    <scope>NUCLEOTIDE SEQUENCE [LARGE SCALE GENOMIC DNA]</scope>
    <source>
        <strain evidence="3 4">RL271</strain>
    </source>
</reference>
<dbReference type="InterPro" id="IPR011047">
    <property type="entry name" value="Quinoprotein_ADH-like_sf"/>
</dbReference>
<dbReference type="InterPro" id="IPR002372">
    <property type="entry name" value="PQQ_rpt_dom"/>
</dbReference>
<keyword evidence="4" id="KW-1185">Reference proteome</keyword>
<keyword evidence="1" id="KW-0732">Signal</keyword>
<evidence type="ECO:0000259" key="2">
    <source>
        <dbReference type="Pfam" id="PF13360"/>
    </source>
</evidence>
<dbReference type="PROSITE" id="PS51257">
    <property type="entry name" value="PROKAR_LIPOPROTEIN"/>
    <property type="match status" value="1"/>
</dbReference>
<feature type="domain" description="Pyrrolo-quinoline quinone repeat" evidence="2">
    <location>
        <begin position="411"/>
        <end position="475"/>
    </location>
</feature>
<feature type="domain" description="Pyrrolo-quinoline quinone repeat" evidence="2">
    <location>
        <begin position="180"/>
        <end position="390"/>
    </location>
</feature>
<dbReference type="PANTHER" id="PTHR34512:SF30">
    <property type="entry name" value="OUTER MEMBRANE PROTEIN ASSEMBLY FACTOR BAMB"/>
    <property type="match status" value="1"/>
</dbReference>
<organism evidence="3 4">
    <name type="scientific">Caulobacter segnis</name>
    <dbReference type="NCBI Taxonomy" id="88688"/>
    <lineage>
        <taxon>Bacteria</taxon>
        <taxon>Pseudomonadati</taxon>
        <taxon>Pseudomonadota</taxon>
        <taxon>Alphaproteobacteria</taxon>
        <taxon>Caulobacterales</taxon>
        <taxon>Caulobacteraceae</taxon>
        <taxon>Caulobacter</taxon>
    </lineage>
</organism>
<gene>
    <name evidence="3" type="ORF">MZV50_14730</name>
</gene>